<accession>A0A553IEG1</accession>
<dbReference type="PANTHER" id="PTHR24148">
    <property type="entry name" value="ANKYRIN REPEAT DOMAIN-CONTAINING PROTEIN 39 HOMOLOG-RELATED"/>
    <property type="match status" value="1"/>
</dbReference>
<dbReference type="InterPro" id="IPR000086">
    <property type="entry name" value="NUDIX_hydrolase_dom"/>
</dbReference>
<dbReference type="InterPro" id="IPR010730">
    <property type="entry name" value="HET"/>
</dbReference>
<name>A0A553IEG1_9PEZI</name>
<dbReference type="CDD" id="cd03424">
    <property type="entry name" value="NUDIX_ADPRase_Nudt5_UGPPase_Nudt14"/>
    <property type="match status" value="1"/>
</dbReference>
<dbReference type="FunFam" id="3.90.79.10:FF:000068">
    <property type="entry name" value="NUDIX family hydrolase, putative"/>
    <property type="match status" value="1"/>
</dbReference>
<keyword evidence="3" id="KW-1185">Reference proteome</keyword>
<dbReference type="SUPFAM" id="SSF55811">
    <property type="entry name" value="Nudix"/>
    <property type="match status" value="1"/>
</dbReference>
<comment type="caution">
    <text evidence="2">The sequence shown here is derived from an EMBL/GenBank/DDBJ whole genome shotgun (WGS) entry which is preliminary data.</text>
</comment>
<dbReference type="PROSITE" id="PS51462">
    <property type="entry name" value="NUDIX"/>
    <property type="match status" value="1"/>
</dbReference>
<organism evidence="2 3">
    <name type="scientific">Xylaria flabelliformis</name>
    <dbReference type="NCBI Taxonomy" id="2512241"/>
    <lineage>
        <taxon>Eukaryota</taxon>
        <taxon>Fungi</taxon>
        <taxon>Dikarya</taxon>
        <taxon>Ascomycota</taxon>
        <taxon>Pezizomycotina</taxon>
        <taxon>Sordariomycetes</taxon>
        <taxon>Xylariomycetidae</taxon>
        <taxon>Xylariales</taxon>
        <taxon>Xylariaceae</taxon>
        <taxon>Xylaria</taxon>
    </lineage>
</organism>
<sequence length="1044" mass="117474">MSLRLDSRASQYLYPQLNREAHTIRLIELLPEDFSALPIHCQLVEKELTPTLSYKALSYSWKGDDAASDVAIFCNSKPIYISVNLHAALRRLRTPNDVVTIWVDAICINQQDQAERAYQVGMMRDIYQNSSEVLIWLGESGPYDDMGDWILENASMNSDALSETHDNPNILKWSGDQRDIPKLNAYFSSSLDEERASKFKGKRRDIFGAFCILHLLASGVPVDKIWHLRHVQYSESIVDGLNAIMDKAWWQRIWVVQETVVAKKPVIYYGNFSAPWRMFALAAVGYDTGRVRDNLDSVSSHLKSGHSLMQFTRVIMEIESTRRGWEKKEPMVPLTVLRKFRSRLATDPRDKVFAVLGLIRSWGTEKSGQAMEGITPDYTVQDHHLFFNTTKLLIKNTRSLAALAGTLQGGIDRSSMPSWVTDWSYPPTVNEHIRVGNIQLYDAAELLGGSVALHGRSILETQGCFVDKVDYVGRELENGQGRNRARLTVLEWQKNLPATLYAGGGSVDDAFRRTLCSDLEFVQYADRAAYIREFRRLQEYQKIKWAYERWLTVDEQSHRRTSLVGGLWVEPTNGGMETESKNAFQYLLECASGGRRFFRTERGYIGTGPVDTKIGDSVVVLLGSRVPFVLREDDQTSTRRCTGQDIEVLFSYQASYRAGEGARAQKDETVRCYDSHQSCYRVVGDAYVHGFMQGECGSWDMRHILSAAQIFQNRYFLANSSLLSKTLSHVPNSRRTPHITNINATRRSITTMTTITLKSPAINVSLPEGFSEEQLLSFSPFHKWLKTLTNSLSLQHSNPKHPFHDDPYAIRSITVQSYDMWGGKRVGFLKIQTEVTNSAGESLPGGVFLRGPSVGMLVMLIPDDVSPGKGGADEEERYVLLTIQPRIAAGSLAFAELPAGMVDGDENESGEGKFAGTAAREIYEELGIEIPASELVCLSDLAARENEASSQEGEEEGLPSAMYPSAGGCDEYIPIYMHERRVPRKTLKEWTGKLTGLRDDGEKITLKLIPMRDLWREGRRDAKALAALALWEGLRREGKLQGKL</sequence>
<protein>
    <recommendedName>
        <fullName evidence="1">Nudix hydrolase domain-containing protein</fullName>
    </recommendedName>
</protein>
<dbReference type="PANTHER" id="PTHR24148:SF73">
    <property type="entry name" value="HET DOMAIN PROTEIN (AFU_ORTHOLOGUE AFUA_8G01020)"/>
    <property type="match status" value="1"/>
</dbReference>
<reference evidence="3" key="1">
    <citation type="submission" date="2019-06" db="EMBL/GenBank/DDBJ databases">
        <title>Draft genome sequence of the griseofulvin-producing fungus Xylaria cubensis strain G536.</title>
        <authorList>
            <person name="Mead M.E."/>
            <person name="Raja H.A."/>
            <person name="Steenwyk J.L."/>
            <person name="Knowles S.L."/>
            <person name="Oberlies N.H."/>
            <person name="Rokas A."/>
        </authorList>
    </citation>
    <scope>NUCLEOTIDE SEQUENCE [LARGE SCALE GENOMIC DNA]</scope>
    <source>
        <strain evidence="3">G536</strain>
    </source>
</reference>
<evidence type="ECO:0000313" key="3">
    <source>
        <dbReference type="Proteomes" id="UP000319160"/>
    </source>
</evidence>
<dbReference type="STRING" id="2512241.A0A553IEG1"/>
<dbReference type="AlphaFoldDB" id="A0A553IEG1"/>
<evidence type="ECO:0000313" key="2">
    <source>
        <dbReference type="EMBL" id="TRX98580.1"/>
    </source>
</evidence>
<dbReference type="Gene3D" id="3.90.79.10">
    <property type="entry name" value="Nucleoside Triphosphate Pyrophosphohydrolase"/>
    <property type="match status" value="1"/>
</dbReference>
<dbReference type="Pfam" id="PF26639">
    <property type="entry name" value="Het-6_barrel"/>
    <property type="match status" value="1"/>
</dbReference>
<dbReference type="Pfam" id="PF06985">
    <property type="entry name" value="HET"/>
    <property type="match status" value="1"/>
</dbReference>
<dbReference type="EMBL" id="VFLP01000002">
    <property type="protein sequence ID" value="TRX98580.1"/>
    <property type="molecule type" value="Genomic_DNA"/>
</dbReference>
<dbReference type="OrthoDB" id="3557394at2759"/>
<dbReference type="Proteomes" id="UP000319160">
    <property type="component" value="Unassembled WGS sequence"/>
</dbReference>
<proteinExistence type="predicted"/>
<feature type="domain" description="Nudix hydrolase" evidence="1">
    <location>
        <begin position="849"/>
        <end position="1034"/>
    </location>
</feature>
<dbReference type="InterPro" id="IPR052895">
    <property type="entry name" value="HetReg/Transcr_Mod"/>
</dbReference>
<dbReference type="InterPro" id="IPR015797">
    <property type="entry name" value="NUDIX_hydrolase-like_dom_sf"/>
</dbReference>
<evidence type="ECO:0000259" key="1">
    <source>
        <dbReference type="PROSITE" id="PS51462"/>
    </source>
</evidence>
<gene>
    <name evidence="2" type="ORF">FHL15_000654</name>
</gene>